<accession>A0A9N9XS59</accession>
<evidence type="ECO:0000313" key="1">
    <source>
        <dbReference type="EMBL" id="CAG9859892.1"/>
    </source>
</evidence>
<protein>
    <submittedName>
        <fullName evidence="1">Uncharacterized protein</fullName>
    </submittedName>
</protein>
<proteinExistence type="predicted"/>
<name>A0A9N9XS59_PHYSR</name>
<dbReference type="Proteomes" id="UP001153712">
    <property type="component" value="Chromosome 3"/>
</dbReference>
<keyword evidence="2" id="KW-1185">Reference proteome</keyword>
<gene>
    <name evidence="1" type="ORF">PHYEVI_LOCUS6253</name>
</gene>
<dbReference type="EMBL" id="OU900096">
    <property type="protein sequence ID" value="CAG9859892.1"/>
    <property type="molecule type" value="Genomic_DNA"/>
</dbReference>
<reference evidence="1" key="1">
    <citation type="submission" date="2022-01" db="EMBL/GenBank/DDBJ databases">
        <authorList>
            <person name="King R."/>
        </authorList>
    </citation>
    <scope>NUCLEOTIDE SEQUENCE</scope>
</reference>
<sequence>MKLTNILLCEENKWVIRNFNYLRAFKRLIFLSEI</sequence>
<organism evidence="1 2">
    <name type="scientific">Phyllotreta striolata</name>
    <name type="common">Striped flea beetle</name>
    <name type="synonym">Crioceris striolata</name>
    <dbReference type="NCBI Taxonomy" id="444603"/>
    <lineage>
        <taxon>Eukaryota</taxon>
        <taxon>Metazoa</taxon>
        <taxon>Ecdysozoa</taxon>
        <taxon>Arthropoda</taxon>
        <taxon>Hexapoda</taxon>
        <taxon>Insecta</taxon>
        <taxon>Pterygota</taxon>
        <taxon>Neoptera</taxon>
        <taxon>Endopterygota</taxon>
        <taxon>Coleoptera</taxon>
        <taxon>Polyphaga</taxon>
        <taxon>Cucujiformia</taxon>
        <taxon>Chrysomeloidea</taxon>
        <taxon>Chrysomelidae</taxon>
        <taxon>Galerucinae</taxon>
        <taxon>Alticini</taxon>
        <taxon>Phyllotreta</taxon>
    </lineage>
</organism>
<dbReference type="AlphaFoldDB" id="A0A9N9XS59"/>
<evidence type="ECO:0000313" key="2">
    <source>
        <dbReference type="Proteomes" id="UP001153712"/>
    </source>
</evidence>